<dbReference type="PANTHER" id="PTHR11567:SF25">
    <property type="entry name" value="PROTEIN FRA10AC1"/>
    <property type="match status" value="1"/>
</dbReference>
<dbReference type="Pfam" id="PF09725">
    <property type="entry name" value="Fra10Ac1"/>
    <property type="match status" value="1"/>
</dbReference>
<organism evidence="1">
    <name type="scientific">Clastoptera arizonana</name>
    <name type="common">Arizona spittle bug</name>
    <dbReference type="NCBI Taxonomy" id="38151"/>
    <lineage>
        <taxon>Eukaryota</taxon>
        <taxon>Metazoa</taxon>
        <taxon>Ecdysozoa</taxon>
        <taxon>Arthropoda</taxon>
        <taxon>Hexapoda</taxon>
        <taxon>Insecta</taxon>
        <taxon>Pterygota</taxon>
        <taxon>Neoptera</taxon>
        <taxon>Paraneoptera</taxon>
        <taxon>Hemiptera</taxon>
        <taxon>Auchenorrhyncha</taxon>
        <taxon>Cercopoidea</taxon>
        <taxon>Clastopteridae</taxon>
        <taxon>Clastoptera</taxon>
    </lineage>
</organism>
<accession>A0A1B6E3P6</accession>
<dbReference type="AlphaFoldDB" id="A0A1B6E3P6"/>
<sequence>MKNYTKIMDLKKSYCSQLISLTPFDLHKTLINYYVLTKRGSTELLKRNTANDKCDIDVIREKHQFLWDETTSPLSWEEKLAKKYYDKLFKEYCICDLTQFKENKVAMRWQTEQEMVKGKGQFICGDKNCNNKELSTWEVNFGYIEKGVKKNALVKLRLCSQCSYKLNYRHQKKEVRKRCNNSFKKQSNFDIKGKGKFKKEGNKPTECQEVAKDCERERNNIWRSNNTPLQEDKPRDEEFEEYLTMLLL</sequence>
<reference evidence="1" key="1">
    <citation type="submission" date="2015-12" db="EMBL/GenBank/DDBJ databases">
        <title>De novo transcriptome assembly of four potential Pierce s Disease insect vectors from Arizona vineyards.</title>
        <authorList>
            <person name="Tassone E.E."/>
        </authorList>
    </citation>
    <scope>NUCLEOTIDE SEQUENCE</scope>
</reference>
<proteinExistence type="predicted"/>
<gene>
    <name evidence="1" type="ORF">g.36652</name>
</gene>
<dbReference type="InterPro" id="IPR019129">
    <property type="entry name" value="Folate-sensitive_fs_Fra10Ac1"/>
</dbReference>
<dbReference type="InterPro" id="IPR050645">
    <property type="entry name" value="Histidine_acid_phosphatase"/>
</dbReference>
<evidence type="ECO:0008006" key="2">
    <source>
        <dbReference type="Google" id="ProtNLM"/>
    </source>
</evidence>
<dbReference type="PANTHER" id="PTHR11567">
    <property type="entry name" value="ACID PHOSPHATASE-RELATED"/>
    <property type="match status" value="1"/>
</dbReference>
<evidence type="ECO:0000313" key="1">
    <source>
        <dbReference type="EMBL" id="JAS32563.1"/>
    </source>
</evidence>
<name>A0A1B6E3P6_9HEMI</name>
<dbReference type="GO" id="GO:0016791">
    <property type="term" value="F:phosphatase activity"/>
    <property type="evidence" value="ECO:0007669"/>
    <property type="project" value="TreeGrafter"/>
</dbReference>
<dbReference type="EMBL" id="GEDC01004735">
    <property type="protein sequence ID" value="JAS32563.1"/>
    <property type="molecule type" value="Transcribed_RNA"/>
</dbReference>
<protein>
    <recommendedName>
        <fullName evidence="2">Protein FRA10AC1 homolog</fullName>
    </recommendedName>
</protein>